<accession>A0A2G9LJS7</accession>
<evidence type="ECO:0000313" key="5">
    <source>
        <dbReference type="EMBL" id="PIV13791.1"/>
    </source>
</evidence>
<protein>
    <recommendedName>
        <fullName evidence="15">50S ribosomal protein L1</fullName>
    </recommendedName>
</protein>
<dbReference type="EMBL" id="PEUT01000025">
    <property type="protein sequence ID" value="PIV13791.1"/>
    <property type="molecule type" value="Genomic_DNA"/>
</dbReference>
<accession>A0A2H9RDR4</accession>
<evidence type="ECO:0000313" key="10">
    <source>
        <dbReference type="EMBL" id="PJB04050.1"/>
    </source>
</evidence>
<evidence type="ECO:0000313" key="12">
    <source>
        <dbReference type="Proteomes" id="UP000228874"/>
    </source>
</evidence>
<accession>A0A2H9QSH0</accession>
<dbReference type="EMBL" id="PFSX01000028">
    <property type="protein sequence ID" value="PJC01477.1"/>
    <property type="molecule type" value="Genomic_DNA"/>
</dbReference>
<evidence type="ECO:0000256" key="2">
    <source>
        <dbReference type="ARBA" id="ARBA00022980"/>
    </source>
</evidence>
<dbReference type="Proteomes" id="UP000231449">
    <property type="component" value="Unassembled WGS sequence"/>
</dbReference>
<dbReference type="EMBL" id="PFIH01000064">
    <property type="protein sequence ID" value="PIX27893.1"/>
    <property type="molecule type" value="Genomic_DNA"/>
</dbReference>
<dbReference type="AlphaFoldDB" id="A0A2G9LJS7"/>
<dbReference type="InterPro" id="IPR002143">
    <property type="entry name" value="Ribosomal_uL1"/>
</dbReference>
<evidence type="ECO:0000256" key="3">
    <source>
        <dbReference type="ARBA" id="ARBA00023274"/>
    </source>
</evidence>
<dbReference type="EMBL" id="PFMG01000022">
    <property type="protein sequence ID" value="PIY99926.1"/>
    <property type="molecule type" value="Genomic_DNA"/>
</dbReference>
<dbReference type="CDD" id="cd00403">
    <property type="entry name" value="Ribosomal_L1"/>
    <property type="match status" value="1"/>
</dbReference>
<dbReference type="EMBL" id="PFUW01000020">
    <property type="protein sequence ID" value="PJB04050.1"/>
    <property type="molecule type" value="Genomic_DNA"/>
</dbReference>
<proteinExistence type="inferred from homology"/>
<dbReference type="Proteomes" id="UP000230477">
    <property type="component" value="Unassembled WGS sequence"/>
</dbReference>
<evidence type="ECO:0000313" key="14">
    <source>
        <dbReference type="Proteomes" id="UP000229789"/>
    </source>
</evidence>
<accession>A0A2H9P8U8</accession>
<dbReference type="InterPro" id="IPR016095">
    <property type="entry name" value="Ribosomal_uL1_3-a/b-sand"/>
</dbReference>
<accession>A0A2H9M2M8</accession>
<dbReference type="GO" id="GO:0003735">
    <property type="term" value="F:structural constituent of ribosome"/>
    <property type="evidence" value="ECO:0007669"/>
    <property type="project" value="InterPro"/>
</dbReference>
<accession>A0A2H9M781</accession>
<dbReference type="PANTHER" id="PTHR36427:SF3">
    <property type="entry name" value="LARGE RIBOSOMAL SUBUNIT PROTEIN UL1M"/>
    <property type="match status" value="1"/>
</dbReference>
<comment type="caution">
    <text evidence="4">The sequence shown here is derived from an EMBL/GenBank/DDBJ whole genome shotgun (WGS) entry which is preliminary data.</text>
</comment>
<name>A0A2G9LJS7_HUBC1</name>
<keyword evidence="3" id="KW-0687">Ribonucleoprotein</keyword>
<dbReference type="SUPFAM" id="SSF56808">
    <property type="entry name" value="Ribosomal protein L1"/>
    <property type="match status" value="1"/>
</dbReference>
<accession>A0A2H9MMW9</accession>
<dbReference type="PIRSF" id="PIRSF002155">
    <property type="entry name" value="Ribosomal_L1"/>
    <property type="match status" value="1"/>
</dbReference>
<dbReference type="Pfam" id="PF00687">
    <property type="entry name" value="Ribosomal_L1"/>
    <property type="match status" value="1"/>
</dbReference>
<reference evidence="12 13" key="1">
    <citation type="submission" date="2017-09" db="EMBL/GenBank/DDBJ databases">
        <title>Depth-based differentiation of microbial function through sediment-hosted aquifers and enrichment of novel symbionts in the deep terrestrial subsurface.</title>
        <authorList>
            <person name="Probst A.J."/>
            <person name="Ladd B."/>
            <person name="Jarett J.K."/>
            <person name="Geller-Mcgrath D.E."/>
            <person name="Sieber C.M.K."/>
            <person name="Emerson J.B."/>
            <person name="Anantharaman K."/>
            <person name="Thomas B.C."/>
            <person name="Malmstrom R."/>
            <person name="Stieglmeier M."/>
            <person name="Klingl A."/>
            <person name="Woyke T."/>
            <person name="Ryan C.M."/>
            <person name="Banfield J.F."/>
        </authorList>
    </citation>
    <scope>NUCLEOTIDE SEQUENCE [LARGE SCALE GENOMIC DNA]</scope>
</reference>
<accession>A0A2H9N250</accession>
<dbReference type="Proteomes" id="UP000228888">
    <property type="component" value="Unassembled WGS sequence"/>
</dbReference>
<evidence type="ECO:0008006" key="15">
    <source>
        <dbReference type="Google" id="ProtNLM"/>
    </source>
</evidence>
<dbReference type="GO" id="GO:0015934">
    <property type="term" value="C:large ribosomal subunit"/>
    <property type="evidence" value="ECO:0007669"/>
    <property type="project" value="InterPro"/>
</dbReference>
<evidence type="ECO:0000313" key="13">
    <source>
        <dbReference type="Proteomes" id="UP000228888"/>
    </source>
</evidence>
<dbReference type="EMBL" id="PETW01000031">
    <property type="protein sequence ID" value="PIV46363.1"/>
    <property type="molecule type" value="Genomic_DNA"/>
</dbReference>
<evidence type="ECO:0000313" key="8">
    <source>
        <dbReference type="EMBL" id="PIX27893.1"/>
    </source>
</evidence>
<dbReference type="Proteomes" id="UP000228874">
    <property type="component" value="Unassembled WGS sequence"/>
</dbReference>
<dbReference type="EMBL" id="PFFF01000015">
    <property type="protein sequence ID" value="PIV89858.1"/>
    <property type="molecule type" value="Genomic_DNA"/>
</dbReference>
<evidence type="ECO:0000313" key="7">
    <source>
        <dbReference type="EMBL" id="PIV89858.1"/>
    </source>
</evidence>
<organism evidence="4 14">
    <name type="scientific">Huberarchaeum crystalense</name>
    <dbReference type="NCBI Taxonomy" id="2014257"/>
    <lineage>
        <taxon>Archaea</taxon>
        <taxon>Candidatus Huberarchaeota</taxon>
        <taxon>Candidatus Huberarchaeia</taxon>
        <taxon>Candidatus Huberarchaeales</taxon>
        <taxon>Candidatus Huberarchaeaceae</taxon>
        <taxon>Candidatus Huberarchaeum</taxon>
    </lineage>
</organism>
<dbReference type="InterPro" id="IPR028364">
    <property type="entry name" value="Ribosomal_uL1/biogenesis"/>
</dbReference>
<dbReference type="GO" id="GO:0006412">
    <property type="term" value="P:translation"/>
    <property type="evidence" value="ECO:0007669"/>
    <property type="project" value="InterPro"/>
</dbReference>
<evidence type="ECO:0000313" key="9">
    <source>
        <dbReference type="EMBL" id="PIY99926.1"/>
    </source>
</evidence>
<evidence type="ECO:0000313" key="6">
    <source>
        <dbReference type="EMBL" id="PIV46363.1"/>
    </source>
</evidence>
<dbReference type="Proteomes" id="UP000228989">
    <property type="component" value="Unassembled WGS sequence"/>
</dbReference>
<dbReference type="InterPro" id="IPR023674">
    <property type="entry name" value="Ribosomal_uL1-like"/>
</dbReference>
<comment type="similarity">
    <text evidence="1">Belongs to the universal ribosomal protein uL1 family.</text>
</comment>
<dbReference type="Proteomes" id="UP000231232">
    <property type="component" value="Unassembled WGS sequence"/>
</dbReference>
<gene>
    <name evidence="11" type="ORF">CO072_01020</name>
    <name evidence="10" type="ORF">CO124_01265</name>
    <name evidence="6" type="ORF">COS22_01940</name>
    <name evidence="5" type="ORF">COS45_00935</name>
    <name evidence="7" type="ORF">COW47_00580</name>
    <name evidence="4" type="ORF">COW69_00545</name>
    <name evidence="9" type="ORF">COY63_00980</name>
    <name evidence="8" type="ORF">COZ66_02600</name>
</gene>
<dbReference type="GO" id="GO:0003723">
    <property type="term" value="F:RNA binding"/>
    <property type="evidence" value="ECO:0007669"/>
    <property type="project" value="InterPro"/>
</dbReference>
<evidence type="ECO:0000256" key="1">
    <source>
        <dbReference type="ARBA" id="ARBA00010531"/>
    </source>
</evidence>
<dbReference type="Proteomes" id="UP000230713">
    <property type="component" value="Unassembled WGS sequence"/>
</dbReference>
<dbReference type="Gene3D" id="3.30.190.20">
    <property type="match status" value="1"/>
</dbReference>
<dbReference type="Proteomes" id="UP000229789">
    <property type="component" value="Unassembled WGS sequence"/>
</dbReference>
<evidence type="ECO:0000313" key="11">
    <source>
        <dbReference type="EMBL" id="PJC01477.1"/>
    </source>
</evidence>
<sequence length="214" mass="24029">MKIEQAIAEMKKNVGKRNFVQSYDVVFLLQNIDVKKPDQRIKLEVILPHSPFKKPHSLAVIAKTTTNLGKISYQQGLDVIEPIYLESIAQDKKKIKHLANKFDAFLCDVVEVRTMARILGAFLGPKNKMPLMVSGAEANLAQHIKKISRIVRLSTGMQMQLQTLFGYEKMDDSQLIENFNAVVAAVLAKLPKGRTQLKKVFIKQTMAAPVAVEI</sequence>
<dbReference type="EMBL" id="PCUF01000002">
    <property type="protein sequence ID" value="PIN66771.1"/>
    <property type="molecule type" value="Genomic_DNA"/>
</dbReference>
<reference evidence="4 14" key="2">
    <citation type="submission" date="2017-09" db="EMBL/GenBank/DDBJ databases">
        <title>Depth-based differentiation of microbial function through sediment-hosted aquifers and enrichment of novel symbionts in the deep terrestrial subsurface.</title>
        <authorList>
            <person name="Probst A.J."/>
            <person name="Ladd B."/>
            <person name="Jarett J.K."/>
            <person name="Geller-Mcgrath D.E."/>
            <person name="Sieber C.M."/>
            <person name="Emerson J.B."/>
            <person name="Anantharaman K."/>
            <person name="Thomas B.C."/>
            <person name="Malmstrom R."/>
            <person name="Stieglmeier M."/>
            <person name="Klingl A."/>
            <person name="Woyke T."/>
            <person name="Ryan C.M."/>
            <person name="Banfield J.F."/>
        </authorList>
    </citation>
    <scope>NUCLEOTIDE SEQUENCE [LARGE SCALE GENOMIC DNA]</scope>
    <source>
        <strain evidence="6">CG02_land_8_20_14_3_00_31_209</strain>
        <strain evidence="5">CG03_land_8_20_14_0_80_31_114</strain>
        <strain evidence="7">CG17_big_fil_post_rev_8_21_14_2_50_31_73</strain>
        <strain evidence="4">CG18_big_fil_WC_8_21_14_2_50_31_19</strain>
        <strain evidence="9">CG_4_10_14_0_8_um_filter_31_133</strain>
        <strain evidence="8">CG_4_8_14_3_um_filter</strain>
        <strain evidence="11">CG_4_9_14_0_8_um_filter_31_21</strain>
        <strain evidence="10">CG_4_9_14_3_um_filter_31_125</strain>
    </source>
</reference>
<dbReference type="Gene3D" id="3.40.50.790">
    <property type="match status" value="1"/>
</dbReference>
<evidence type="ECO:0000313" key="4">
    <source>
        <dbReference type="EMBL" id="PIN66771.1"/>
    </source>
</evidence>
<dbReference type="PANTHER" id="PTHR36427">
    <property type="entry name" value="54S RIBOSOMAL PROTEIN L1, MITOCHONDRIAL"/>
    <property type="match status" value="1"/>
</dbReference>
<keyword evidence="2" id="KW-0689">Ribosomal protein</keyword>